<keyword evidence="1" id="KW-1133">Transmembrane helix</keyword>
<proteinExistence type="predicted"/>
<reference evidence="2" key="2">
    <citation type="journal article" date="2015" name="Fish Shellfish Immunol.">
        <title>Early steps in the European eel (Anguilla anguilla)-Vibrio vulnificus interaction in the gills: Role of the RtxA13 toxin.</title>
        <authorList>
            <person name="Callol A."/>
            <person name="Pajuelo D."/>
            <person name="Ebbesson L."/>
            <person name="Teles M."/>
            <person name="MacKenzie S."/>
            <person name="Amaro C."/>
        </authorList>
    </citation>
    <scope>NUCLEOTIDE SEQUENCE</scope>
</reference>
<protein>
    <submittedName>
        <fullName evidence="2">Uncharacterized protein</fullName>
    </submittedName>
</protein>
<sequence>MNTKSHWCKILSFVSIFSSVLYAIFFLNTYDRGKLPNFAFVAKIFSV</sequence>
<evidence type="ECO:0000313" key="2">
    <source>
        <dbReference type="EMBL" id="JAH91781.1"/>
    </source>
</evidence>
<feature type="transmembrane region" description="Helical" evidence="1">
    <location>
        <begin position="7"/>
        <end position="27"/>
    </location>
</feature>
<evidence type="ECO:0000256" key="1">
    <source>
        <dbReference type="SAM" id="Phobius"/>
    </source>
</evidence>
<accession>A0A0E9WNC5</accession>
<reference evidence="2" key="1">
    <citation type="submission" date="2014-11" db="EMBL/GenBank/DDBJ databases">
        <authorList>
            <person name="Amaro Gonzalez C."/>
        </authorList>
    </citation>
    <scope>NUCLEOTIDE SEQUENCE</scope>
</reference>
<organism evidence="2">
    <name type="scientific">Anguilla anguilla</name>
    <name type="common">European freshwater eel</name>
    <name type="synonym">Muraena anguilla</name>
    <dbReference type="NCBI Taxonomy" id="7936"/>
    <lineage>
        <taxon>Eukaryota</taxon>
        <taxon>Metazoa</taxon>
        <taxon>Chordata</taxon>
        <taxon>Craniata</taxon>
        <taxon>Vertebrata</taxon>
        <taxon>Euteleostomi</taxon>
        <taxon>Actinopterygii</taxon>
        <taxon>Neopterygii</taxon>
        <taxon>Teleostei</taxon>
        <taxon>Anguilliformes</taxon>
        <taxon>Anguillidae</taxon>
        <taxon>Anguilla</taxon>
    </lineage>
</organism>
<dbReference type="EMBL" id="GBXM01016796">
    <property type="protein sequence ID" value="JAH91781.1"/>
    <property type="molecule type" value="Transcribed_RNA"/>
</dbReference>
<keyword evidence="1" id="KW-0472">Membrane</keyword>
<name>A0A0E9WNC5_ANGAN</name>
<dbReference type="AlphaFoldDB" id="A0A0E9WNC5"/>
<keyword evidence="1" id="KW-0812">Transmembrane</keyword>